<evidence type="ECO:0000313" key="2">
    <source>
        <dbReference type="EMBL" id="AOO80266.1"/>
    </source>
</evidence>
<protein>
    <submittedName>
        <fullName evidence="2">Uncharacterized protein</fullName>
    </submittedName>
</protein>
<evidence type="ECO:0000313" key="3">
    <source>
        <dbReference type="Proteomes" id="UP000094969"/>
    </source>
</evidence>
<organism evidence="2 3">
    <name type="scientific">Bosea vaviloviae</name>
    <dbReference type="NCBI Taxonomy" id="1526658"/>
    <lineage>
        <taxon>Bacteria</taxon>
        <taxon>Pseudomonadati</taxon>
        <taxon>Pseudomonadota</taxon>
        <taxon>Alphaproteobacteria</taxon>
        <taxon>Hyphomicrobiales</taxon>
        <taxon>Boseaceae</taxon>
        <taxon>Bosea</taxon>
    </lineage>
</organism>
<proteinExistence type="predicted"/>
<evidence type="ECO:0000256" key="1">
    <source>
        <dbReference type="SAM" id="MobiDB-lite"/>
    </source>
</evidence>
<dbReference type="AlphaFoldDB" id="A0A1D7TYS4"/>
<name>A0A1D7TYS4_9HYPH</name>
<dbReference type="Proteomes" id="UP000094969">
    <property type="component" value="Chromosome"/>
</dbReference>
<sequence length="89" mass="9378">MGPYKGRAKRQAAIAAAHAASTIAIFADMLSRKSRQTAERLGTRLNQKQALPSASEPPPLPAKLHGSHLARPIRHGSAHICGVIHAEGA</sequence>
<feature type="region of interest" description="Disordered" evidence="1">
    <location>
        <begin position="36"/>
        <end position="71"/>
    </location>
</feature>
<dbReference type="STRING" id="1526658.BHK69_07110"/>
<dbReference type="EMBL" id="CP017147">
    <property type="protein sequence ID" value="AOO80266.1"/>
    <property type="molecule type" value="Genomic_DNA"/>
</dbReference>
<gene>
    <name evidence="2" type="ORF">BHK69_07110</name>
</gene>
<keyword evidence="3" id="KW-1185">Reference proteome</keyword>
<accession>A0A1D7TYS4</accession>
<dbReference type="KEGG" id="bvv:BHK69_07110"/>
<reference evidence="2 3" key="1">
    <citation type="journal article" date="2015" name="Antonie Van Leeuwenhoek">
        <title>Bosea vaviloviae sp. nov., a new species of slow-growing rhizobia isolated from nodules of the relict species Vavilovia formosa (Stev.) Fed.</title>
        <authorList>
            <person name="Safronova V.I."/>
            <person name="Kuznetsova I.G."/>
            <person name="Sazanova A.L."/>
            <person name="Kimeklis A.K."/>
            <person name="Belimov A.A."/>
            <person name="Andronov E.E."/>
            <person name="Pinaev A.G."/>
            <person name="Chizhevskaya E.P."/>
            <person name="Pukhaev A.R."/>
            <person name="Popov K.P."/>
            <person name="Willems A."/>
            <person name="Tikhonovich I.A."/>
        </authorList>
    </citation>
    <scope>NUCLEOTIDE SEQUENCE [LARGE SCALE GENOMIC DNA]</scope>
    <source>
        <strain evidence="2 3">Vaf18</strain>
    </source>
</reference>